<name>A0ABD0M8V3_9CAEN</name>
<evidence type="ECO:0000313" key="2">
    <source>
        <dbReference type="Proteomes" id="UP001519460"/>
    </source>
</evidence>
<protein>
    <submittedName>
        <fullName evidence="1">Uncharacterized protein</fullName>
    </submittedName>
</protein>
<gene>
    <name evidence="1" type="ORF">BaRGS_00000776</name>
</gene>
<comment type="caution">
    <text evidence="1">The sequence shown here is derived from an EMBL/GenBank/DDBJ whole genome shotgun (WGS) entry which is preliminary data.</text>
</comment>
<proteinExistence type="predicted"/>
<dbReference type="Proteomes" id="UP001519460">
    <property type="component" value="Unassembled WGS sequence"/>
</dbReference>
<reference evidence="1 2" key="1">
    <citation type="journal article" date="2023" name="Sci. Data">
        <title>Genome assembly of the Korean intertidal mud-creeper Batillaria attramentaria.</title>
        <authorList>
            <person name="Patra A.K."/>
            <person name="Ho P.T."/>
            <person name="Jun S."/>
            <person name="Lee S.J."/>
            <person name="Kim Y."/>
            <person name="Won Y.J."/>
        </authorList>
    </citation>
    <scope>NUCLEOTIDE SEQUENCE [LARGE SCALE GENOMIC DNA]</scope>
    <source>
        <strain evidence="1">Wonlab-2016</strain>
    </source>
</reference>
<organism evidence="1 2">
    <name type="scientific">Batillaria attramentaria</name>
    <dbReference type="NCBI Taxonomy" id="370345"/>
    <lineage>
        <taxon>Eukaryota</taxon>
        <taxon>Metazoa</taxon>
        <taxon>Spiralia</taxon>
        <taxon>Lophotrochozoa</taxon>
        <taxon>Mollusca</taxon>
        <taxon>Gastropoda</taxon>
        <taxon>Caenogastropoda</taxon>
        <taxon>Sorbeoconcha</taxon>
        <taxon>Cerithioidea</taxon>
        <taxon>Batillariidae</taxon>
        <taxon>Batillaria</taxon>
    </lineage>
</organism>
<keyword evidence="2" id="KW-1185">Reference proteome</keyword>
<evidence type="ECO:0000313" key="1">
    <source>
        <dbReference type="EMBL" id="KAK7507811.1"/>
    </source>
</evidence>
<accession>A0ABD0M8V3</accession>
<dbReference type="AlphaFoldDB" id="A0ABD0M8V3"/>
<dbReference type="EMBL" id="JACVVK020000003">
    <property type="protein sequence ID" value="KAK7507811.1"/>
    <property type="molecule type" value="Genomic_DNA"/>
</dbReference>
<sequence length="111" mass="12356">MTTTDRWVTHKLIFLSTQDKLREPLSTSEILDVLYALSCLARFHAHVCEVPSVALTPAGYQLVALQHARFQSLAPYNLSPRWNANRTPPALRWGLDSESCGLVRSVNAAPP</sequence>